<feature type="chain" id="PRO_5015162840" evidence="1">
    <location>
        <begin position="22"/>
        <end position="269"/>
    </location>
</feature>
<dbReference type="AlphaFoldDB" id="A0A2P8CH50"/>
<evidence type="ECO:0000313" key="3">
    <source>
        <dbReference type="Proteomes" id="UP000240621"/>
    </source>
</evidence>
<name>A0A2P8CH50_9BACT</name>
<dbReference type="OrthoDB" id="1117977at2"/>
<evidence type="ECO:0000313" key="2">
    <source>
        <dbReference type="EMBL" id="PSK84315.1"/>
    </source>
</evidence>
<dbReference type="Proteomes" id="UP000240621">
    <property type="component" value="Unassembled WGS sequence"/>
</dbReference>
<feature type="signal peptide" evidence="1">
    <location>
        <begin position="1"/>
        <end position="21"/>
    </location>
</feature>
<organism evidence="2 3">
    <name type="scientific">Prolixibacter denitrificans</name>
    <dbReference type="NCBI Taxonomy" id="1541063"/>
    <lineage>
        <taxon>Bacteria</taxon>
        <taxon>Pseudomonadati</taxon>
        <taxon>Bacteroidota</taxon>
        <taxon>Bacteroidia</taxon>
        <taxon>Marinilabiliales</taxon>
        <taxon>Prolixibacteraceae</taxon>
        <taxon>Prolixibacter</taxon>
    </lineage>
</organism>
<proteinExistence type="predicted"/>
<protein>
    <submittedName>
        <fullName evidence="2">Outer membrane protein with beta-barrel domain</fullName>
    </submittedName>
</protein>
<dbReference type="RefSeq" id="WP_106540921.1">
    <property type="nucleotide sequence ID" value="NZ_BLAU01000001.1"/>
</dbReference>
<accession>A0A2P8CH50</accession>
<evidence type="ECO:0000256" key="1">
    <source>
        <dbReference type="SAM" id="SignalP"/>
    </source>
</evidence>
<gene>
    <name evidence="2" type="ORF">CLV93_102100</name>
</gene>
<dbReference type="EMBL" id="PYGC01000002">
    <property type="protein sequence ID" value="PSK84315.1"/>
    <property type="molecule type" value="Genomic_DNA"/>
</dbReference>
<comment type="caution">
    <text evidence="2">The sequence shown here is derived from an EMBL/GenBank/DDBJ whole genome shotgun (WGS) entry which is preliminary data.</text>
</comment>
<reference evidence="2 3" key="1">
    <citation type="submission" date="2018-03" db="EMBL/GenBank/DDBJ databases">
        <title>Genomic Encyclopedia of Archaeal and Bacterial Type Strains, Phase II (KMG-II): from individual species to whole genera.</title>
        <authorList>
            <person name="Goeker M."/>
        </authorList>
    </citation>
    <scope>NUCLEOTIDE SEQUENCE [LARGE SCALE GENOMIC DNA]</scope>
    <source>
        <strain evidence="2 3">DSM 27267</strain>
    </source>
</reference>
<sequence length="269" mass="31343">MTRKYLIVTIAALLFSPVLFAQQNDTITIVPAKPRHAVSINDFMGNQDEYKSFWDRNFSGHWSGFHLGINSFLQKDYSAYPPSQDGFMNLKIWRSFSYQVNFWQKSISLQRYHDAIGLVTGLGLCFDDYRFNPEVTIEADGNGVIQPIYPDYEEMRKSKLSTFYGRIPLLLEFQIPMGHFQRRFFISGGVVFGYKLGSHTKIKYHQAGISEKVKFRDELYLNEYRYSYTVRMGYKWFNVFAEYSPVPFFKEGHGPVLYPFTAGITLVSF</sequence>
<keyword evidence="1" id="KW-0732">Signal</keyword>